<keyword evidence="2" id="KW-1185">Reference proteome</keyword>
<name>A0A1I0NKI6_9FLAO</name>
<sequence length="65" mass="8015">MRKWLREIDITQYPNFYQEERKRLIEEDFEDEDPILIQGCKNIWCFGMRINGELAFINFIQTENL</sequence>
<dbReference type="OrthoDB" id="7596925at2"/>
<accession>A0A1I0NKI6</accession>
<organism evidence="1 2">
    <name type="scientific">Chryseobacterium wanjuense</name>
    <dbReference type="NCBI Taxonomy" id="356305"/>
    <lineage>
        <taxon>Bacteria</taxon>
        <taxon>Pseudomonadati</taxon>
        <taxon>Bacteroidota</taxon>
        <taxon>Flavobacteriia</taxon>
        <taxon>Flavobacteriales</taxon>
        <taxon>Weeksellaceae</taxon>
        <taxon>Chryseobacterium group</taxon>
        <taxon>Chryseobacterium</taxon>
    </lineage>
</organism>
<dbReference type="Proteomes" id="UP000199469">
    <property type="component" value="Unassembled WGS sequence"/>
</dbReference>
<proteinExistence type="predicted"/>
<dbReference type="EMBL" id="FOIU01000001">
    <property type="protein sequence ID" value="SEW02007.1"/>
    <property type="molecule type" value="Genomic_DNA"/>
</dbReference>
<gene>
    <name evidence="1" type="ORF">SAMN05421841_0658</name>
</gene>
<protein>
    <submittedName>
        <fullName evidence="1">Uncharacterized protein</fullName>
    </submittedName>
</protein>
<evidence type="ECO:0000313" key="2">
    <source>
        <dbReference type="Proteomes" id="UP000199469"/>
    </source>
</evidence>
<dbReference type="AlphaFoldDB" id="A0A1I0NKI6"/>
<evidence type="ECO:0000313" key="1">
    <source>
        <dbReference type="EMBL" id="SEW02007.1"/>
    </source>
</evidence>
<reference evidence="2" key="1">
    <citation type="submission" date="2016-10" db="EMBL/GenBank/DDBJ databases">
        <authorList>
            <person name="Varghese N."/>
            <person name="Submissions S."/>
        </authorList>
    </citation>
    <scope>NUCLEOTIDE SEQUENCE [LARGE SCALE GENOMIC DNA]</scope>
    <source>
        <strain evidence="2">DSM 17724</strain>
    </source>
</reference>
<dbReference type="RefSeq" id="WP_089790618.1">
    <property type="nucleotide sequence ID" value="NZ_FOIU01000001.1"/>
</dbReference>